<evidence type="ECO:0000259" key="7">
    <source>
        <dbReference type="Pfam" id="PF04542"/>
    </source>
</evidence>
<dbReference type="PANTHER" id="PTHR43133">
    <property type="entry name" value="RNA POLYMERASE ECF-TYPE SIGMA FACTO"/>
    <property type="match status" value="1"/>
</dbReference>
<dbReference type="InterPro" id="IPR000943">
    <property type="entry name" value="RNA_pol_sigma70"/>
</dbReference>
<dbReference type="Pfam" id="PF04542">
    <property type="entry name" value="Sigma70_r2"/>
    <property type="match status" value="1"/>
</dbReference>
<dbReference type="InterPro" id="IPR007627">
    <property type="entry name" value="RNA_pol_sigma70_r2"/>
</dbReference>
<dbReference type="Proteomes" id="UP000229893">
    <property type="component" value="Unassembled WGS sequence"/>
</dbReference>
<proteinExistence type="inferred from homology"/>
<keyword evidence="2" id="KW-0805">Transcription regulation</keyword>
<keyword evidence="4" id="KW-0238">DNA-binding</keyword>
<evidence type="ECO:0000256" key="3">
    <source>
        <dbReference type="ARBA" id="ARBA00023082"/>
    </source>
</evidence>
<dbReference type="InterPro" id="IPR039425">
    <property type="entry name" value="RNA_pol_sigma-70-like"/>
</dbReference>
<dbReference type="SUPFAM" id="SSF88946">
    <property type="entry name" value="Sigma2 domain of RNA polymerase sigma factors"/>
    <property type="match status" value="1"/>
</dbReference>
<dbReference type="InterPro" id="IPR036388">
    <property type="entry name" value="WH-like_DNA-bd_sf"/>
</dbReference>
<feature type="domain" description="RNA polymerase sigma-70 region 4" evidence="8">
    <location>
        <begin position="124"/>
        <end position="172"/>
    </location>
</feature>
<dbReference type="Gene3D" id="1.10.1740.10">
    <property type="match status" value="1"/>
</dbReference>
<protein>
    <recommendedName>
        <fullName evidence="11">RNA polymerase subunit sigma-70</fullName>
    </recommendedName>
</protein>
<evidence type="ECO:0000313" key="10">
    <source>
        <dbReference type="Proteomes" id="UP000229893"/>
    </source>
</evidence>
<dbReference type="GO" id="GO:0003677">
    <property type="term" value="F:DNA binding"/>
    <property type="evidence" value="ECO:0007669"/>
    <property type="project" value="UniProtKB-KW"/>
</dbReference>
<dbReference type="InterPro" id="IPR014284">
    <property type="entry name" value="RNA_pol_sigma-70_dom"/>
</dbReference>
<dbReference type="PRINTS" id="PR00046">
    <property type="entry name" value="SIGMA70FCT"/>
</dbReference>
<gene>
    <name evidence="9" type="ORF">COV57_01355</name>
</gene>
<dbReference type="InterPro" id="IPR007630">
    <property type="entry name" value="RNA_pol_sigma70_r4"/>
</dbReference>
<dbReference type="SUPFAM" id="SSF88659">
    <property type="entry name" value="Sigma3 and sigma4 domains of RNA polymerase sigma factors"/>
    <property type="match status" value="1"/>
</dbReference>
<sequence length="184" mass="21641">MIESEHKLIQQAKQGESSAFGVLYDNYHEKIFRFVYFKVSHKEEAEDLTHQVFLNAWKNIRNYKDQNLPFSSWLYRIAKNKVIDYYRLKKNNTSLDSIKDSLHDDYNIELATEEILNLENIRNAIKELNEDQQDVLIMRFIEDLPIKEVATSLGKTESAVKLIQLRAIKKLKNIIKNGTDYITA</sequence>
<feature type="domain" description="RNA polymerase sigma-70 region 2" evidence="7">
    <location>
        <begin position="23"/>
        <end position="89"/>
    </location>
</feature>
<organism evidence="9 10">
    <name type="scientific">Candidatus Liptonbacteria bacterium CG11_big_fil_rev_8_21_14_0_20_35_14</name>
    <dbReference type="NCBI Taxonomy" id="1974634"/>
    <lineage>
        <taxon>Bacteria</taxon>
        <taxon>Candidatus Liptoniibacteriota</taxon>
    </lineage>
</organism>
<dbReference type="InterPro" id="IPR013324">
    <property type="entry name" value="RNA_pol_sigma_r3/r4-like"/>
</dbReference>
<keyword evidence="6" id="KW-0175">Coiled coil</keyword>
<evidence type="ECO:0000256" key="2">
    <source>
        <dbReference type="ARBA" id="ARBA00023015"/>
    </source>
</evidence>
<dbReference type="CDD" id="cd06171">
    <property type="entry name" value="Sigma70_r4"/>
    <property type="match status" value="1"/>
</dbReference>
<dbReference type="Gene3D" id="1.10.10.10">
    <property type="entry name" value="Winged helix-like DNA-binding domain superfamily/Winged helix DNA-binding domain"/>
    <property type="match status" value="1"/>
</dbReference>
<dbReference type="AlphaFoldDB" id="A0A2H0N808"/>
<comment type="similarity">
    <text evidence="1">Belongs to the sigma-70 factor family. ECF subfamily.</text>
</comment>
<dbReference type="InterPro" id="IPR013325">
    <property type="entry name" value="RNA_pol_sigma_r2"/>
</dbReference>
<evidence type="ECO:0000259" key="8">
    <source>
        <dbReference type="Pfam" id="PF04545"/>
    </source>
</evidence>
<dbReference type="EMBL" id="PCWO01000019">
    <property type="protein sequence ID" value="PIR05030.1"/>
    <property type="molecule type" value="Genomic_DNA"/>
</dbReference>
<evidence type="ECO:0000313" key="9">
    <source>
        <dbReference type="EMBL" id="PIR05030.1"/>
    </source>
</evidence>
<dbReference type="NCBIfam" id="TIGR02937">
    <property type="entry name" value="sigma70-ECF"/>
    <property type="match status" value="1"/>
</dbReference>
<evidence type="ECO:0000256" key="4">
    <source>
        <dbReference type="ARBA" id="ARBA00023125"/>
    </source>
</evidence>
<dbReference type="Pfam" id="PF04545">
    <property type="entry name" value="Sigma70_r4"/>
    <property type="match status" value="1"/>
</dbReference>
<accession>A0A2H0N808</accession>
<keyword evidence="5" id="KW-0804">Transcription</keyword>
<evidence type="ECO:0000256" key="6">
    <source>
        <dbReference type="SAM" id="Coils"/>
    </source>
</evidence>
<dbReference type="GO" id="GO:0006352">
    <property type="term" value="P:DNA-templated transcription initiation"/>
    <property type="evidence" value="ECO:0007669"/>
    <property type="project" value="InterPro"/>
</dbReference>
<evidence type="ECO:0008006" key="11">
    <source>
        <dbReference type="Google" id="ProtNLM"/>
    </source>
</evidence>
<keyword evidence="3" id="KW-0731">Sigma factor</keyword>
<comment type="caution">
    <text evidence="9">The sequence shown here is derived from an EMBL/GenBank/DDBJ whole genome shotgun (WGS) entry which is preliminary data.</text>
</comment>
<name>A0A2H0N808_9BACT</name>
<dbReference type="PANTHER" id="PTHR43133:SF57">
    <property type="entry name" value="RNA POLYMERASE SIGMA-70 FACTOR"/>
    <property type="match status" value="1"/>
</dbReference>
<feature type="coiled-coil region" evidence="6">
    <location>
        <begin position="108"/>
        <end position="138"/>
    </location>
</feature>
<evidence type="ECO:0000256" key="1">
    <source>
        <dbReference type="ARBA" id="ARBA00010641"/>
    </source>
</evidence>
<evidence type="ECO:0000256" key="5">
    <source>
        <dbReference type="ARBA" id="ARBA00023163"/>
    </source>
</evidence>
<dbReference type="GO" id="GO:0016987">
    <property type="term" value="F:sigma factor activity"/>
    <property type="evidence" value="ECO:0007669"/>
    <property type="project" value="UniProtKB-KW"/>
</dbReference>
<reference evidence="9 10" key="1">
    <citation type="submission" date="2017-09" db="EMBL/GenBank/DDBJ databases">
        <title>Depth-based differentiation of microbial function through sediment-hosted aquifers and enrichment of novel symbionts in the deep terrestrial subsurface.</title>
        <authorList>
            <person name="Probst A.J."/>
            <person name="Ladd B."/>
            <person name="Jarett J.K."/>
            <person name="Geller-Mcgrath D.E."/>
            <person name="Sieber C.M."/>
            <person name="Emerson J.B."/>
            <person name="Anantharaman K."/>
            <person name="Thomas B.C."/>
            <person name="Malmstrom R."/>
            <person name="Stieglmeier M."/>
            <person name="Klingl A."/>
            <person name="Woyke T."/>
            <person name="Ryan C.M."/>
            <person name="Banfield J.F."/>
        </authorList>
    </citation>
    <scope>NUCLEOTIDE SEQUENCE [LARGE SCALE GENOMIC DNA]</scope>
    <source>
        <strain evidence="9">CG11_big_fil_rev_8_21_14_0_20_35_14</strain>
    </source>
</reference>